<dbReference type="InterPro" id="IPR052165">
    <property type="entry name" value="Membrane_assoc_protease"/>
</dbReference>
<feature type="domain" description="NfeD-like C-terminal" evidence="6">
    <location>
        <begin position="92"/>
        <end position="144"/>
    </location>
</feature>
<dbReference type="PANTHER" id="PTHR33507:SF3">
    <property type="entry name" value="INNER MEMBRANE PROTEIN YBBJ"/>
    <property type="match status" value="1"/>
</dbReference>
<dbReference type="InterPro" id="IPR002810">
    <property type="entry name" value="NfeD-like_C"/>
</dbReference>
<keyword evidence="2 5" id="KW-0812">Transmembrane</keyword>
<dbReference type="EMBL" id="FQUP01000004">
    <property type="protein sequence ID" value="SHG38744.1"/>
    <property type="molecule type" value="Genomic_DNA"/>
</dbReference>
<feature type="transmembrane region" description="Helical" evidence="5">
    <location>
        <begin position="55"/>
        <end position="76"/>
    </location>
</feature>
<dbReference type="STRING" id="1122133.SAMN02745157_4182"/>
<sequence length="147" mass="15830">MDAWLASLGAWNWVIVGLVLLALELFAPGAFLMWFGLAAIAVGLLSLAVAMPWQLAAVVFVVLAVVFVMIARRLALRRADAEDDLRLNDRAARLLGRTFALSEAIREGQGRIRVDDSSWGVEGPDLPAGTLVRVVGHDGTRLKVIAA</sequence>
<protein>
    <recommendedName>
        <fullName evidence="6">NfeD-like C-terminal domain-containing protein</fullName>
    </recommendedName>
</protein>
<dbReference type="RefSeq" id="WP_073056736.1">
    <property type="nucleotide sequence ID" value="NZ_FQUP01000004.1"/>
</dbReference>
<name>A0A1M5JDU2_9HYPH</name>
<evidence type="ECO:0000256" key="4">
    <source>
        <dbReference type="ARBA" id="ARBA00023136"/>
    </source>
</evidence>
<evidence type="ECO:0000256" key="1">
    <source>
        <dbReference type="ARBA" id="ARBA00004141"/>
    </source>
</evidence>
<keyword evidence="4 5" id="KW-0472">Membrane</keyword>
<dbReference type="AlphaFoldDB" id="A0A1M5JDU2"/>
<evidence type="ECO:0000256" key="5">
    <source>
        <dbReference type="SAM" id="Phobius"/>
    </source>
</evidence>
<dbReference type="Pfam" id="PF01957">
    <property type="entry name" value="NfeD"/>
    <property type="match status" value="1"/>
</dbReference>
<accession>A0A1M5JDU2</accession>
<keyword evidence="8" id="KW-1185">Reference proteome</keyword>
<comment type="subcellular location">
    <subcellularLocation>
        <location evidence="1">Membrane</location>
        <topology evidence="1">Multi-pass membrane protein</topology>
    </subcellularLocation>
</comment>
<dbReference type="GO" id="GO:0005886">
    <property type="term" value="C:plasma membrane"/>
    <property type="evidence" value="ECO:0007669"/>
    <property type="project" value="TreeGrafter"/>
</dbReference>
<gene>
    <name evidence="7" type="ORF">SAMN02745157_4182</name>
</gene>
<proteinExistence type="predicted"/>
<dbReference type="InterPro" id="IPR012340">
    <property type="entry name" value="NA-bd_OB-fold"/>
</dbReference>
<dbReference type="Proteomes" id="UP000184485">
    <property type="component" value="Unassembled WGS sequence"/>
</dbReference>
<evidence type="ECO:0000313" key="8">
    <source>
        <dbReference type="Proteomes" id="UP000184485"/>
    </source>
</evidence>
<evidence type="ECO:0000259" key="6">
    <source>
        <dbReference type="Pfam" id="PF01957"/>
    </source>
</evidence>
<evidence type="ECO:0000256" key="2">
    <source>
        <dbReference type="ARBA" id="ARBA00022692"/>
    </source>
</evidence>
<dbReference type="PANTHER" id="PTHR33507">
    <property type="entry name" value="INNER MEMBRANE PROTEIN YBBJ"/>
    <property type="match status" value="1"/>
</dbReference>
<feature type="transmembrane region" description="Helical" evidence="5">
    <location>
        <begin position="6"/>
        <end position="23"/>
    </location>
</feature>
<organism evidence="7 8">
    <name type="scientific">Kaistia soli DSM 19436</name>
    <dbReference type="NCBI Taxonomy" id="1122133"/>
    <lineage>
        <taxon>Bacteria</taxon>
        <taxon>Pseudomonadati</taxon>
        <taxon>Pseudomonadota</taxon>
        <taxon>Alphaproteobacteria</taxon>
        <taxon>Hyphomicrobiales</taxon>
        <taxon>Kaistiaceae</taxon>
        <taxon>Kaistia</taxon>
    </lineage>
</organism>
<evidence type="ECO:0000256" key="3">
    <source>
        <dbReference type="ARBA" id="ARBA00022989"/>
    </source>
</evidence>
<reference evidence="7 8" key="1">
    <citation type="submission" date="2016-11" db="EMBL/GenBank/DDBJ databases">
        <authorList>
            <person name="Jaros S."/>
            <person name="Januszkiewicz K."/>
            <person name="Wedrychowicz H."/>
        </authorList>
    </citation>
    <scope>NUCLEOTIDE SEQUENCE [LARGE SCALE GENOMIC DNA]</scope>
    <source>
        <strain evidence="7 8">DSM 19436</strain>
    </source>
</reference>
<evidence type="ECO:0000313" key="7">
    <source>
        <dbReference type="EMBL" id="SHG38744.1"/>
    </source>
</evidence>
<dbReference type="Gene3D" id="2.40.50.140">
    <property type="entry name" value="Nucleic acid-binding proteins"/>
    <property type="match status" value="1"/>
</dbReference>
<keyword evidence="3 5" id="KW-1133">Transmembrane helix</keyword>